<dbReference type="InterPro" id="IPR036188">
    <property type="entry name" value="FAD/NAD-bd_sf"/>
</dbReference>
<dbReference type="RefSeq" id="WP_154573108.1">
    <property type="nucleotide sequence ID" value="NZ_DBEZJY010000011.1"/>
</dbReference>
<sequence length="386" mass="42140">MAKKIGIIGGGIAGTALGYNLSLYGDEAEIHVFEKDRIGCGTTAKSAGTVCLFDDSLKNRYWDVRLYGFETYRKMEAEKPGSAGFDQTGTLVCATNEEVEKTIKAGIALARSAGYTGEYITDKDRIREILPLIDADSILGAGYTKDDGYFDGTMISNTFAEKMEANGGIIHRGQEVTKINVVNGKATSVDTKDGNHYDFDVIVDCTGPWSRHTGNLAGLDVPIWHTKAEAFFLVPPGKKLDFVFPVLKFPAFYALRAGNNVFICKSHLSMNLDDPMHAGQWDPDKLPQTGGTDDYFIDFLLDQMEANVPGLADSGLASSWLSYRAEPRDFLPILGDTTIENYVLCTGFGGNGVIEAPAATRDLAKYIMRGESTAILEEWAAMRLLK</sequence>
<dbReference type="Gene3D" id="3.30.9.10">
    <property type="entry name" value="D-Amino Acid Oxidase, subunit A, domain 2"/>
    <property type="match status" value="1"/>
</dbReference>
<dbReference type="Gene3D" id="3.50.50.60">
    <property type="entry name" value="FAD/NAD(P)-binding domain"/>
    <property type="match status" value="1"/>
</dbReference>
<dbReference type="AlphaFoldDB" id="A0A6A8M8H4"/>
<protein>
    <submittedName>
        <fullName evidence="3">FAD-binding oxidoreductase</fullName>
    </submittedName>
</protein>
<name>A0A6A8M8H4_9FIRM</name>
<proteinExistence type="predicted"/>
<dbReference type="GO" id="GO:0005737">
    <property type="term" value="C:cytoplasm"/>
    <property type="evidence" value="ECO:0007669"/>
    <property type="project" value="TreeGrafter"/>
</dbReference>
<reference evidence="3" key="1">
    <citation type="submission" date="2019-09" db="EMBL/GenBank/DDBJ databases">
        <title>In-depth cultivation of the pig gut microbiome towards novel bacterial diversity and tailored functional studies.</title>
        <authorList>
            <person name="Wylensek D."/>
            <person name="Hitch T.C.A."/>
            <person name="Clavel T."/>
        </authorList>
    </citation>
    <scope>NUCLEOTIDE SEQUENCE</scope>
    <source>
        <strain evidence="3">RF-744-FAT-WT-3</strain>
    </source>
</reference>
<evidence type="ECO:0000313" key="3">
    <source>
        <dbReference type="EMBL" id="MST69645.1"/>
    </source>
</evidence>
<dbReference type="GO" id="GO:0016491">
    <property type="term" value="F:oxidoreductase activity"/>
    <property type="evidence" value="ECO:0007669"/>
    <property type="project" value="UniProtKB-KW"/>
</dbReference>
<dbReference type="PANTHER" id="PTHR13847">
    <property type="entry name" value="SARCOSINE DEHYDROGENASE-RELATED"/>
    <property type="match status" value="1"/>
</dbReference>
<organism evidence="3">
    <name type="scientific">Baileyella intestinalis</name>
    <dbReference type="NCBI Taxonomy" id="2606709"/>
    <lineage>
        <taxon>Bacteria</taxon>
        <taxon>Bacillati</taxon>
        <taxon>Bacillota</taxon>
        <taxon>Clostridia</taxon>
        <taxon>Peptostreptococcales</taxon>
        <taxon>Anaerovoracaceae</taxon>
        <taxon>Baileyella</taxon>
    </lineage>
</organism>
<comment type="caution">
    <text evidence="3">The sequence shown here is derived from an EMBL/GenBank/DDBJ whole genome shotgun (WGS) entry which is preliminary data.</text>
</comment>
<dbReference type="SUPFAM" id="SSF51905">
    <property type="entry name" value="FAD/NAD(P)-binding domain"/>
    <property type="match status" value="1"/>
</dbReference>
<keyword evidence="1" id="KW-0560">Oxidoreductase</keyword>
<dbReference type="PANTHER" id="PTHR13847:SF287">
    <property type="entry name" value="FAD-DEPENDENT OXIDOREDUCTASE DOMAIN-CONTAINING PROTEIN 1"/>
    <property type="match status" value="1"/>
</dbReference>
<evidence type="ECO:0000259" key="2">
    <source>
        <dbReference type="Pfam" id="PF01266"/>
    </source>
</evidence>
<dbReference type="Pfam" id="PF01266">
    <property type="entry name" value="DAO"/>
    <property type="match status" value="1"/>
</dbReference>
<feature type="domain" description="FAD dependent oxidoreductase" evidence="2">
    <location>
        <begin position="5"/>
        <end position="364"/>
    </location>
</feature>
<gene>
    <name evidence="3" type="ORF">FYJ66_08645</name>
</gene>
<dbReference type="InterPro" id="IPR006076">
    <property type="entry name" value="FAD-dep_OxRdtase"/>
</dbReference>
<accession>A0A6A8M8H4</accession>
<dbReference type="EMBL" id="VUNB01000007">
    <property type="protein sequence ID" value="MST69645.1"/>
    <property type="molecule type" value="Genomic_DNA"/>
</dbReference>
<evidence type="ECO:0000256" key="1">
    <source>
        <dbReference type="ARBA" id="ARBA00023002"/>
    </source>
</evidence>